<feature type="domain" description="NADP-dependent oxidoreductase" evidence="7">
    <location>
        <begin position="39"/>
        <end position="291"/>
    </location>
</feature>
<protein>
    <submittedName>
        <fullName evidence="8">Aldo-keto reductase</fullName>
    </submittedName>
</protein>
<dbReference type="Pfam" id="PF00248">
    <property type="entry name" value="Aldo_ket_red"/>
    <property type="match status" value="1"/>
</dbReference>
<keyword evidence="9" id="KW-1185">Reference proteome</keyword>
<dbReference type="GeneID" id="70179607"/>
<dbReference type="PANTHER" id="PTHR43827">
    <property type="entry name" value="2,5-DIKETO-D-GLUCONIC ACID REDUCTASE"/>
    <property type="match status" value="1"/>
</dbReference>
<dbReference type="Gene3D" id="3.20.20.100">
    <property type="entry name" value="NADP-dependent oxidoreductase domain"/>
    <property type="match status" value="1"/>
</dbReference>
<evidence type="ECO:0000256" key="4">
    <source>
        <dbReference type="PIRSR" id="PIRSR000097-2"/>
    </source>
</evidence>
<dbReference type="PROSITE" id="PS00062">
    <property type="entry name" value="ALDOKETO_REDUCTASE_2"/>
    <property type="match status" value="1"/>
</dbReference>
<sequence length="309" mass="34764">MSKHPALGITSSLPLITATNPDKHSEEPGREYRRIPILGLGVYRIKPSPDGVCQAACRAALEAGYRHIDTARLYRNEPQVCRISTTDRTLSRKDIFLTTKIRESTGDEERDYKTALKCVERLAGTAESCVPYVDLLLIHQPPSTLQARKALWHALERLQREGRARSIGVSNYRIEHIEEMKTYARNTWPPCVNQIEVHPWFQQAELTEYCASHGIVVEAFAPLAQGKYFVDNKSALVRIARKHGKTRAQVLIRWSLQKGFVALPKSSRPERIRENADVFDFELDGAEMSALGGLDHGGTAGATYKWNKA</sequence>
<name>A0A9P8Y6P7_9PEZI</name>
<feature type="site" description="Lowers pKa of active site Tyr" evidence="5">
    <location>
        <position position="100"/>
    </location>
</feature>
<dbReference type="PANTHER" id="PTHR43827:SF13">
    <property type="entry name" value="ALDO_KETO REDUCTASE FAMILY PROTEIN"/>
    <property type="match status" value="1"/>
</dbReference>
<dbReference type="OrthoDB" id="416253at2759"/>
<keyword evidence="2" id="KW-0560">Oxidoreductase</keyword>
<evidence type="ECO:0000256" key="1">
    <source>
        <dbReference type="ARBA" id="ARBA00007905"/>
    </source>
</evidence>
<accession>A0A9P8Y6P7</accession>
<dbReference type="Proteomes" id="UP000756346">
    <property type="component" value="Unassembled WGS sequence"/>
</dbReference>
<dbReference type="PIRSF" id="PIRSF000097">
    <property type="entry name" value="AKR"/>
    <property type="match status" value="1"/>
</dbReference>
<evidence type="ECO:0000313" key="8">
    <source>
        <dbReference type="EMBL" id="KAH7029077.1"/>
    </source>
</evidence>
<dbReference type="EMBL" id="JAGTJQ010000006">
    <property type="protein sequence ID" value="KAH7029077.1"/>
    <property type="molecule type" value="Genomic_DNA"/>
</dbReference>
<feature type="region of interest" description="Disordered" evidence="6">
    <location>
        <begin position="1"/>
        <end position="29"/>
    </location>
</feature>
<feature type="compositionally biased region" description="Polar residues" evidence="6">
    <location>
        <begin position="9"/>
        <end position="20"/>
    </location>
</feature>
<dbReference type="InterPro" id="IPR018170">
    <property type="entry name" value="Aldo/ket_reductase_CS"/>
</dbReference>
<evidence type="ECO:0000256" key="2">
    <source>
        <dbReference type="ARBA" id="ARBA00023002"/>
    </source>
</evidence>
<feature type="binding site" evidence="4">
    <location>
        <position position="139"/>
    </location>
    <ligand>
        <name>substrate</name>
    </ligand>
</feature>
<evidence type="ECO:0000256" key="6">
    <source>
        <dbReference type="SAM" id="MobiDB-lite"/>
    </source>
</evidence>
<dbReference type="AlphaFoldDB" id="A0A9P8Y6P7"/>
<gene>
    <name evidence="8" type="ORF">B0I36DRAFT_244499</name>
</gene>
<comment type="caution">
    <text evidence="8">The sequence shown here is derived from an EMBL/GenBank/DDBJ whole genome shotgun (WGS) entry which is preliminary data.</text>
</comment>
<dbReference type="PRINTS" id="PR00069">
    <property type="entry name" value="ALDKETRDTASE"/>
</dbReference>
<dbReference type="SUPFAM" id="SSF51430">
    <property type="entry name" value="NAD(P)-linked oxidoreductase"/>
    <property type="match status" value="1"/>
</dbReference>
<dbReference type="InterPro" id="IPR023210">
    <property type="entry name" value="NADP_OxRdtase_dom"/>
</dbReference>
<evidence type="ECO:0000313" key="9">
    <source>
        <dbReference type="Proteomes" id="UP000756346"/>
    </source>
</evidence>
<dbReference type="GO" id="GO:0016491">
    <property type="term" value="F:oxidoreductase activity"/>
    <property type="evidence" value="ECO:0007669"/>
    <property type="project" value="UniProtKB-KW"/>
</dbReference>
<dbReference type="FunFam" id="3.20.20.100:FF:000015">
    <property type="entry name" value="Oxidoreductase, aldo/keto reductase family"/>
    <property type="match status" value="1"/>
</dbReference>
<feature type="active site" description="Proton donor" evidence="3">
    <location>
        <position position="74"/>
    </location>
</feature>
<evidence type="ECO:0000259" key="7">
    <source>
        <dbReference type="Pfam" id="PF00248"/>
    </source>
</evidence>
<evidence type="ECO:0000256" key="3">
    <source>
        <dbReference type="PIRSR" id="PIRSR000097-1"/>
    </source>
</evidence>
<dbReference type="RefSeq" id="XP_046011365.1">
    <property type="nucleotide sequence ID" value="XM_046150061.1"/>
</dbReference>
<proteinExistence type="inferred from homology"/>
<dbReference type="InterPro" id="IPR036812">
    <property type="entry name" value="NAD(P)_OxRdtase_dom_sf"/>
</dbReference>
<organism evidence="8 9">
    <name type="scientific">Microdochium trichocladiopsis</name>
    <dbReference type="NCBI Taxonomy" id="1682393"/>
    <lineage>
        <taxon>Eukaryota</taxon>
        <taxon>Fungi</taxon>
        <taxon>Dikarya</taxon>
        <taxon>Ascomycota</taxon>
        <taxon>Pezizomycotina</taxon>
        <taxon>Sordariomycetes</taxon>
        <taxon>Xylariomycetidae</taxon>
        <taxon>Xylariales</taxon>
        <taxon>Microdochiaceae</taxon>
        <taxon>Microdochium</taxon>
    </lineage>
</organism>
<dbReference type="InterPro" id="IPR020471">
    <property type="entry name" value="AKR"/>
</dbReference>
<evidence type="ECO:0000256" key="5">
    <source>
        <dbReference type="PIRSR" id="PIRSR000097-3"/>
    </source>
</evidence>
<comment type="similarity">
    <text evidence="1">Belongs to the aldo/keto reductase family.</text>
</comment>
<reference evidence="8" key="1">
    <citation type="journal article" date="2021" name="Nat. Commun.">
        <title>Genetic determinants of endophytism in the Arabidopsis root mycobiome.</title>
        <authorList>
            <person name="Mesny F."/>
            <person name="Miyauchi S."/>
            <person name="Thiergart T."/>
            <person name="Pickel B."/>
            <person name="Atanasova L."/>
            <person name="Karlsson M."/>
            <person name="Huettel B."/>
            <person name="Barry K.W."/>
            <person name="Haridas S."/>
            <person name="Chen C."/>
            <person name="Bauer D."/>
            <person name="Andreopoulos W."/>
            <person name="Pangilinan J."/>
            <person name="LaButti K."/>
            <person name="Riley R."/>
            <person name="Lipzen A."/>
            <person name="Clum A."/>
            <person name="Drula E."/>
            <person name="Henrissat B."/>
            <person name="Kohler A."/>
            <person name="Grigoriev I.V."/>
            <person name="Martin F.M."/>
            <person name="Hacquard S."/>
        </authorList>
    </citation>
    <scope>NUCLEOTIDE SEQUENCE</scope>
    <source>
        <strain evidence="8">MPI-CAGE-CH-0230</strain>
    </source>
</reference>
<dbReference type="CDD" id="cd19071">
    <property type="entry name" value="AKR_AKR1-5-like"/>
    <property type="match status" value="1"/>
</dbReference>